<dbReference type="Gene3D" id="3.40.50.300">
    <property type="entry name" value="P-loop containing nucleotide triphosphate hydrolases"/>
    <property type="match status" value="1"/>
</dbReference>
<keyword evidence="5" id="KW-0067">ATP-binding</keyword>
<feature type="domain" description="Guanylate kinase-like" evidence="11">
    <location>
        <begin position="48"/>
        <end position="291"/>
    </location>
</feature>
<keyword evidence="6 10" id="KW-0238">DNA-binding</keyword>
<evidence type="ECO:0000256" key="8">
    <source>
        <dbReference type="ARBA" id="ARBA00057448"/>
    </source>
</evidence>
<dbReference type="GO" id="GO:0003688">
    <property type="term" value="F:DNA replication origin binding"/>
    <property type="evidence" value="ECO:0007669"/>
    <property type="project" value="TreeGrafter"/>
</dbReference>
<sequence>MASEKAITLLRQRICDSSFVYSAFRYSSNENYSKLKFLISNTISEACNNSVLLLGPRGCGKGAIVDLVLEDLKADLPEVISVVRLNGLLHAEDSCAVKEIARQLCVEHNLLFSKTASLDDNSLFMIDMLRECGLAHKTIIFILDEFELFTQGKQRLLYSLLDAMQTLSSQSIVIGISCQLDVDQLLEKRVRSRFSHRKLLFIPPSTEDINRLLEHILYLPKDPSFTSNFVDEFNSNIESILSDKRFKEIIDSLLVVDSTISSIIRYLYQAIGFMYCKSGSLTLADLKSALLCHQRQPMIDKIHDSSILELYILVCMMRLESREQNSYNFNSIMKEYKAIQDAYKTSDNYSKIVCLRAMEHLLERELISFTDSRTRSLSIEFRPVRALLSYQELHQGLNSHVSCPAILQKLLDHESYK</sequence>
<dbReference type="SUPFAM" id="SSF52540">
    <property type="entry name" value="P-loop containing nucleoside triphosphate hydrolases"/>
    <property type="match status" value="1"/>
</dbReference>
<reference evidence="12 13" key="1">
    <citation type="journal article" date="2020" name="Nat. Food">
        <title>A phased Vanilla planifolia genome enables genetic improvement of flavour and production.</title>
        <authorList>
            <person name="Hasing T."/>
            <person name="Tang H."/>
            <person name="Brym M."/>
            <person name="Khazi F."/>
            <person name="Huang T."/>
            <person name="Chambers A.H."/>
        </authorList>
    </citation>
    <scope>NUCLEOTIDE SEQUENCE [LARGE SCALE GENOMIC DNA]</scope>
    <source>
        <tissue evidence="12">Leaf</tissue>
    </source>
</reference>
<dbReference type="PROSITE" id="PS50052">
    <property type="entry name" value="GUANYLATE_KINASE_2"/>
    <property type="match status" value="1"/>
</dbReference>
<evidence type="ECO:0000256" key="1">
    <source>
        <dbReference type="ARBA" id="ARBA00004123"/>
    </source>
</evidence>
<dbReference type="Proteomes" id="UP000636800">
    <property type="component" value="Chromosome 10"/>
</dbReference>
<evidence type="ECO:0000256" key="6">
    <source>
        <dbReference type="ARBA" id="ARBA00023125"/>
    </source>
</evidence>
<dbReference type="InterPro" id="IPR003959">
    <property type="entry name" value="ATPase_AAA_core"/>
</dbReference>
<dbReference type="EMBL" id="JADCNL010000010">
    <property type="protein sequence ID" value="KAG0464072.1"/>
    <property type="molecule type" value="Genomic_DNA"/>
</dbReference>
<proteinExistence type="inferred from homology"/>
<dbReference type="PANTHER" id="PTHR12087:SF0">
    <property type="entry name" value="ORIGIN RECOGNITION COMPLEX SUBUNIT 4"/>
    <property type="match status" value="1"/>
</dbReference>
<evidence type="ECO:0000313" key="12">
    <source>
        <dbReference type="EMBL" id="KAG0464072.1"/>
    </source>
</evidence>
<organism evidence="12 13">
    <name type="scientific">Vanilla planifolia</name>
    <name type="common">Vanilla</name>
    <dbReference type="NCBI Taxonomy" id="51239"/>
    <lineage>
        <taxon>Eukaryota</taxon>
        <taxon>Viridiplantae</taxon>
        <taxon>Streptophyta</taxon>
        <taxon>Embryophyta</taxon>
        <taxon>Tracheophyta</taxon>
        <taxon>Spermatophyta</taxon>
        <taxon>Magnoliopsida</taxon>
        <taxon>Liliopsida</taxon>
        <taxon>Asparagales</taxon>
        <taxon>Orchidaceae</taxon>
        <taxon>Vanilloideae</taxon>
        <taxon>Vanilleae</taxon>
        <taxon>Vanilla</taxon>
    </lineage>
</organism>
<evidence type="ECO:0000256" key="3">
    <source>
        <dbReference type="ARBA" id="ARBA00022705"/>
    </source>
</evidence>
<evidence type="ECO:0000256" key="10">
    <source>
        <dbReference type="PIRNR" id="PIRNR007858"/>
    </source>
</evidence>
<comment type="subcellular location">
    <subcellularLocation>
        <location evidence="1 10">Nucleus</location>
    </subcellularLocation>
</comment>
<comment type="similarity">
    <text evidence="2 10">Belongs to the ORC4 family.</text>
</comment>
<comment type="caution">
    <text evidence="12">The sequence shown here is derived from an EMBL/GenBank/DDBJ whole genome shotgun (WGS) entry which is preliminary data.</text>
</comment>
<dbReference type="AlphaFoldDB" id="A0A835Q745"/>
<evidence type="ECO:0000256" key="5">
    <source>
        <dbReference type="ARBA" id="ARBA00022840"/>
    </source>
</evidence>
<comment type="function">
    <text evidence="8">Component of the origin recognition complex (ORC) that binds origins of replication. DNA-binding is ATP-dependent. The specific DNA sequences that define origins of replication have not been identified yet. ORC is required to assemble the pre-replication complex necessary to initiate DNA replication.</text>
</comment>
<dbReference type="GO" id="GO:0016887">
    <property type="term" value="F:ATP hydrolysis activity"/>
    <property type="evidence" value="ECO:0007669"/>
    <property type="project" value="InterPro"/>
</dbReference>
<dbReference type="Pfam" id="PF00004">
    <property type="entry name" value="AAA"/>
    <property type="match status" value="1"/>
</dbReference>
<keyword evidence="4" id="KW-0547">Nucleotide-binding</keyword>
<evidence type="ECO:0000256" key="2">
    <source>
        <dbReference type="ARBA" id="ARBA00005334"/>
    </source>
</evidence>
<dbReference type="GO" id="GO:0005524">
    <property type="term" value="F:ATP binding"/>
    <property type="evidence" value="ECO:0007669"/>
    <property type="project" value="UniProtKB-KW"/>
</dbReference>
<dbReference type="GO" id="GO:0005664">
    <property type="term" value="C:nuclear origin of replication recognition complex"/>
    <property type="evidence" value="ECO:0007669"/>
    <property type="project" value="TreeGrafter"/>
</dbReference>
<evidence type="ECO:0000256" key="9">
    <source>
        <dbReference type="ARBA" id="ARBA00073314"/>
    </source>
</evidence>
<dbReference type="OrthoDB" id="270417at2759"/>
<gene>
    <name evidence="12" type="ORF">HPP92_020141</name>
</gene>
<name>A0A835Q745_VANPL</name>
<keyword evidence="7 10" id="KW-0539">Nucleus</keyword>
<protein>
    <recommendedName>
        <fullName evidence="9 10">Origin of replication complex subunit 4</fullName>
    </recommendedName>
</protein>
<dbReference type="InterPro" id="IPR016527">
    <property type="entry name" value="ORC4"/>
</dbReference>
<keyword evidence="13" id="KW-1185">Reference proteome</keyword>
<dbReference type="GO" id="GO:0006270">
    <property type="term" value="P:DNA replication initiation"/>
    <property type="evidence" value="ECO:0007669"/>
    <property type="project" value="TreeGrafter"/>
</dbReference>
<dbReference type="InterPro" id="IPR027417">
    <property type="entry name" value="P-loop_NTPase"/>
</dbReference>
<dbReference type="InterPro" id="IPR008144">
    <property type="entry name" value="Guanylate_kin-like_dom"/>
</dbReference>
<evidence type="ECO:0000256" key="4">
    <source>
        <dbReference type="ARBA" id="ARBA00022741"/>
    </source>
</evidence>
<dbReference type="Pfam" id="PF14629">
    <property type="entry name" value="ORC4_C"/>
    <property type="match status" value="1"/>
</dbReference>
<evidence type="ECO:0000313" key="13">
    <source>
        <dbReference type="Proteomes" id="UP000636800"/>
    </source>
</evidence>
<keyword evidence="3 10" id="KW-0235">DNA replication</keyword>
<evidence type="ECO:0000259" key="11">
    <source>
        <dbReference type="PROSITE" id="PS50052"/>
    </source>
</evidence>
<dbReference type="PIRSF" id="PIRSF007858">
    <property type="entry name" value="ORC4"/>
    <property type="match status" value="1"/>
</dbReference>
<dbReference type="FunFam" id="3.40.50.300:FF:001041">
    <property type="entry name" value="Origin of replication complex subunit 4"/>
    <property type="match status" value="1"/>
</dbReference>
<accession>A0A835Q745</accession>
<evidence type="ECO:0000256" key="7">
    <source>
        <dbReference type="ARBA" id="ARBA00023242"/>
    </source>
</evidence>
<dbReference type="InterPro" id="IPR032705">
    <property type="entry name" value="ORC4_C"/>
</dbReference>
<dbReference type="PANTHER" id="PTHR12087">
    <property type="entry name" value="ORIGIN RECOGNITION COMPLEX SUBUNIT 4"/>
    <property type="match status" value="1"/>
</dbReference>